<evidence type="ECO:0008006" key="12">
    <source>
        <dbReference type="Google" id="ProtNLM"/>
    </source>
</evidence>
<dbReference type="GO" id="GO:0016491">
    <property type="term" value="F:oxidoreductase activity"/>
    <property type="evidence" value="ECO:0007669"/>
    <property type="project" value="UniProtKB-KW"/>
</dbReference>
<dbReference type="AlphaFoldDB" id="A0A6C0BWX3"/>
<dbReference type="InterPro" id="IPR036400">
    <property type="entry name" value="Cyt_B5-like_heme/steroid_sf"/>
</dbReference>
<evidence type="ECO:0000313" key="11">
    <source>
        <dbReference type="EMBL" id="QHS96945.1"/>
    </source>
</evidence>
<keyword evidence="4" id="KW-0479">Metal-binding</keyword>
<dbReference type="PANTHER" id="PTHR19370:SF184">
    <property type="entry name" value="NADH-CYTOCHROME B5 REDUCTASE-LIKE"/>
    <property type="match status" value="1"/>
</dbReference>
<dbReference type="Gene3D" id="3.40.50.80">
    <property type="entry name" value="Nucleotide-binding domain of ferredoxin-NADP reductase (FNR) module"/>
    <property type="match status" value="1"/>
</dbReference>
<dbReference type="InterPro" id="IPR001199">
    <property type="entry name" value="Cyt_B5-like_heme/steroid-bd"/>
</dbReference>
<feature type="transmembrane region" description="Helical" evidence="8">
    <location>
        <begin position="353"/>
        <end position="369"/>
    </location>
</feature>
<dbReference type="EMBL" id="MN739282">
    <property type="protein sequence ID" value="QHS96945.1"/>
    <property type="molecule type" value="Genomic_DNA"/>
</dbReference>
<evidence type="ECO:0000256" key="7">
    <source>
        <dbReference type="ARBA" id="ARBA00023004"/>
    </source>
</evidence>
<feature type="transmembrane region" description="Helical" evidence="8">
    <location>
        <begin position="330"/>
        <end position="347"/>
    </location>
</feature>
<dbReference type="Gene3D" id="2.40.30.10">
    <property type="entry name" value="Translation factors"/>
    <property type="match status" value="1"/>
</dbReference>
<comment type="cofactor">
    <cofactor evidence="1">
        <name>FAD</name>
        <dbReference type="ChEBI" id="CHEBI:57692"/>
    </cofactor>
</comment>
<keyword evidence="5" id="KW-0274">FAD</keyword>
<dbReference type="Pfam" id="PF00173">
    <property type="entry name" value="Cyt-b5"/>
    <property type="match status" value="1"/>
</dbReference>
<name>A0A6C0BWX3_9ZZZZ</name>
<evidence type="ECO:0000256" key="1">
    <source>
        <dbReference type="ARBA" id="ARBA00001974"/>
    </source>
</evidence>
<dbReference type="SUPFAM" id="SSF52343">
    <property type="entry name" value="Ferredoxin reductase-like, C-terminal NADP-linked domain"/>
    <property type="match status" value="1"/>
</dbReference>
<dbReference type="InterPro" id="IPR001834">
    <property type="entry name" value="CBR-like"/>
</dbReference>
<keyword evidence="8" id="KW-0472">Membrane</keyword>
<keyword evidence="3" id="KW-0285">Flavoprotein</keyword>
<dbReference type="PROSITE" id="PS50255">
    <property type="entry name" value="CYTOCHROME_B5_2"/>
    <property type="match status" value="1"/>
</dbReference>
<proteinExistence type="predicted"/>
<keyword evidence="6" id="KW-0560">Oxidoreductase</keyword>
<evidence type="ECO:0000256" key="5">
    <source>
        <dbReference type="ARBA" id="ARBA00022827"/>
    </source>
</evidence>
<feature type="transmembrane region" description="Helical" evidence="8">
    <location>
        <begin position="178"/>
        <end position="196"/>
    </location>
</feature>
<accession>A0A6C0BWX3</accession>
<evidence type="ECO:0000256" key="8">
    <source>
        <dbReference type="SAM" id="Phobius"/>
    </source>
</evidence>
<dbReference type="InterPro" id="IPR017927">
    <property type="entry name" value="FAD-bd_FR_type"/>
</dbReference>
<sequence length="622" mass="70427">MIIYINNDKYDITEFMNEHPGGSNVFKDGGDLTEEFEAVHHSREARIRLKEFKIDDPSSNEVLSEKENSGIKIEDVSILDFLKSKFNASPLRKLFTKEDKANMHKILGVVSLLVYAWYYFGVIKNGSTYGIPRGRTTLDVVLSMLPAALLSISSLQFNLANNFTTNGFGLLNNEFRNVNGIFVIRSILLGAIGYLFRNKPNVHIIMVWAILMMNMAIREKISDIANPTGARQSSAIRSGIQYWDSCPNWFSENIRTFYSGAQITFNVWSLLTTSFYPNISAIFVLQLAAFAGTLVKKGFIGLFGWHSIYIFTYIISFIGLFRESSETEPALYGNTGLLILSIIAYNLRVNARITRYALWTLAAIALLCWRNGGTKPMVISVIMAAAIFHLFGKLQDPPQKATDFRDIVKKNTEVVPNIFKLDISLKKDTIIKPGQLVKLFGDDKSRPYTPVEWSERSLVLYIKSYKSGISEHICRSWTNNSDAKLDGPYGDNYYDPDTDILHTKQGIIPHGEIIMFCCGTGIAPFNAIVTHLSPDTKYKFRIYASFPSEKDEFLVDTIPKTVHKKMFYSNYSRIITEKDVRTIINRRSKRISAVLICGTPEYSKMIQDSASDSKHQGLIVKW</sequence>
<dbReference type="Gene3D" id="3.10.120.10">
    <property type="entry name" value="Cytochrome b5-like heme/steroid binding domain"/>
    <property type="match status" value="1"/>
</dbReference>
<dbReference type="PROSITE" id="PS51384">
    <property type="entry name" value="FAD_FR"/>
    <property type="match status" value="1"/>
</dbReference>
<feature type="domain" description="Cytochrome b5 heme-binding" evidence="9">
    <location>
        <begin position="1"/>
        <end position="58"/>
    </location>
</feature>
<evidence type="ECO:0000259" key="9">
    <source>
        <dbReference type="PROSITE" id="PS50255"/>
    </source>
</evidence>
<keyword evidence="8" id="KW-1133">Transmembrane helix</keyword>
<keyword evidence="7" id="KW-0408">Iron</keyword>
<feature type="transmembrane region" description="Helical" evidence="8">
    <location>
        <begin position="140"/>
        <end position="157"/>
    </location>
</feature>
<keyword evidence="8" id="KW-0812">Transmembrane</keyword>
<evidence type="ECO:0000259" key="10">
    <source>
        <dbReference type="PROSITE" id="PS51384"/>
    </source>
</evidence>
<keyword evidence="2" id="KW-0349">Heme</keyword>
<dbReference type="GO" id="GO:0020037">
    <property type="term" value="F:heme binding"/>
    <property type="evidence" value="ECO:0007669"/>
    <property type="project" value="InterPro"/>
</dbReference>
<feature type="transmembrane region" description="Helical" evidence="8">
    <location>
        <begin position="300"/>
        <end position="321"/>
    </location>
</feature>
<evidence type="ECO:0000256" key="2">
    <source>
        <dbReference type="ARBA" id="ARBA00022617"/>
    </source>
</evidence>
<feature type="domain" description="FAD-binding FR-type" evidence="10">
    <location>
        <begin position="401"/>
        <end position="495"/>
    </location>
</feature>
<reference evidence="11" key="1">
    <citation type="journal article" date="2020" name="Nature">
        <title>Giant virus diversity and host interactions through global metagenomics.</title>
        <authorList>
            <person name="Schulz F."/>
            <person name="Roux S."/>
            <person name="Paez-Espino D."/>
            <person name="Jungbluth S."/>
            <person name="Walsh D.A."/>
            <person name="Denef V.J."/>
            <person name="McMahon K.D."/>
            <person name="Konstantinidis K.T."/>
            <person name="Eloe-Fadrosh E.A."/>
            <person name="Kyrpides N.C."/>
            <person name="Woyke T."/>
        </authorList>
    </citation>
    <scope>NUCLEOTIDE SEQUENCE</scope>
    <source>
        <strain evidence="11">GVMAG-M-3300020166-5</strain>
    </source>
</reference>
<evidence type="ECO:0000256" key="6">
    <source>
        <dbReference type="ARBA" id="ARBA00023002"/>
    </source>
</evidence>
<organism evidence="11">
    <name type="scientific">viral metagenome</name>
    <dbReference type="NCBI Taxonomy" id="1070528"/>
    <lineage>
        <taxon>unclassified sequences</taxon>
        <taxon>metagenomes</taxon>
        <taxon>organismal metagenomes</taxon>
    </lineage>
</organism>
<dbReference type="GO" id="GO:0046872">
    <property type="term" value="F:metal ion binding"/>
    <property type="evidence" value="ECO:0007669"/>
    <property type="project" value="UniProtKB-KW"/>
</dbReference>
<protein>
    <recommendedName>
        <fullName evidence="12">Cytochrome b5 heme-binding domain-containing protein</fullName>
    </recommendedName>
</protein>
<evidence type="ECO:0000256" key="4">
    <source>
        <dbReference type="ARBA" id="ARBA00022723"/>
    </source>
</evidence>
<dbReference type="InterPro" id="IPR039261">
    <property type="entry name" value="FNR_nucleotide-bd"/>
</dbReference>
<feature type="transmembrane region" description="Helical" evidence="8">
    <location>
        <begin position="102"/>
        <end position="120"/>
    </location>
</feature>
<dbReference type="PANTHER" id="PTHR19370">
    <property type="entry name" value="NADH-CYTOCHROME B5 REDUCTASE"/>
    <property type="match status" value="1"/>
</dbReference>
<dbReference type="SUPFAM" id="SSF55856">
    <property type="entry name" value="Cytochrome b5-like heme/steroid binding domain"/>
    <property type="match status" value="1"/>
</dbReference>
<dbReference type="InterPro" id="IPR018506">
    <property type="entry name" value="Cyt_B5_heme-BS"/>
</dbReference>
<dbReference type="PROSITE" id="PS00191">
    <property type="entry name" value="CYTOCHROME_B5_1"/>
    <property type="match status" value="1"/>
</dbReference>
<evidence type="ECO:0000256" key="3">
    <source>
        <dbReference type="ARBA" id="ARBA00022630"/>
    </source>
</evidence>